<feature type="transmembrane region" description="Helical" evidence="25">
    <location>
        <begin position="644"/>
        <end position="664"/>
    </location>
</feature>
<evidence type="ECO:0000256" key="3">
    <source>
        <dbReference type="ARBA" id="ARBA00005624"/>
    </source>
</evidence>
<dbReference type="Gene3D" id="3.40.50.720">
    <property type="entry name" value="NAD(P)-binding Rossmann-like Domain"/>
    <property type="match status" value="2"/>
</dbReference>
<keyword evidence="11" id="KW-0521">NADP</keyword>
<evidence type="ECO:0000256" key="7">
    <source>
        <dbReference type="ARBA" id="ARBA00022519"/>
    </source>
</evidence>
<keyword evidence="29" id="KW-1185">Reference proteome</keyword>
<evidence type="ECO:0000256" key="17">
    <source>
        <dbReference type="ARBA" id="ARBA00023128"/>
    </source>
</evidence>
<dbReference type="SUPFAM" id="SSF52283">
    <property type="entry name" value="Formate/glycerate dehydrogenase catalytic domain-like"/>
    <property type="match status" value="1"/>
</dbReference>
<evidence type="ECO:0000256" key="6">
    <source>
        <dbReference type="ARBA" id="ARBA00022475"/>
    </source>
</evidence>
<evidence type="ECO:0000256" key="2">
    <source>
        <dbReference type="ARBA" id="ARBA00004429"/>
    </source>
</evidence>
<evidence type="ECO:0000256" key="18">
    <source>
        <dbReference type="ARBA" id="ARBA00023136"/>
    </source>
</evidence>
<dbReference type="CDD" id="cd05304">
    <property type="entry name" value="Rubrum_tdh"/>
    <property type="match status" value="1"/>
</dbReference>
<dbReference type="InterPro" id="IPR007886">
    <property type="entry name" value="AlaDH/PNT_N"/>
</dbReference>
<evidence type="ECO:0000256" key="20">
    <source>
        <dbReference type="ARBA" id="ARBA00054910"/>
    </source>
</evidence>
<keyword evidence="14 25" id="KW-1133">Transmembrane helix</keyword>
<dbReference type="AlphaFoldDB" id="A0AAD3HPR6"/>
<dbReference type="InterPro" id="IPR008143">
    <property type="entry name" value="Ala_DH/PNT_CS2"/>
</dbReference>
<proteinExistence type="inferred from homology"/>
<comment type="subcellular location">
    <subcellularLocation>
        <location evidence="2">Cell inner membrane</location>
        <topology evidence="2">Multi-pass membrane protein</topology>
    </subcellularLocation>
    <subcellularLocation>
        <location evidence="1">Mitochondrion inner membrane</location>
        <topology evidence="1">Multi-pass membrane protein</topology>
        <orientation evidence="1">Matrix side</orientation>
    </subcellularLocation>
</comment>
<dbReference type="InterPro" id="IPR008142">
    <property type="entry name" value="AlaDH/PNT_CS1"/>
</dbReference>
<dbReference type="Pfam" id="PF01262">
    <property type="entry name" value="AlaDh_PNT_C"/>
    <property type="match status" value="1"/>
</dbReference>
<evidence type="ECO:0000256" key="8">
    <source>
        <dbReference type="ARBA" id="ARBA00022692"/>
    </source>
</evidence>
<dbReference type="InterPro" id="IPR034300">
    <property type="entry name" value="PNTB-like"/>
</dbReference>
<dbReference type="EMBL" id="BMAR01000022">
    <property type="protein sequence ID" value="GFR48170.1"/>
    <property type="molecule type" value="Genomic_DNA"/>
</dbReference>
<evidence type="ECO:0000256" key="4">
    <source>
        <dbReference type="ARBA" id="ARBA00011738"/>
    </source>
</evidence>
<keyword evidence="12" id="KW-0809">Transit peptide</keyword>
<dbReference type="InterPro" id="IPR029035">
    <property type="entry name" value="DHS-like_NAD/FAD-binding_dom"/>
</dbReference>
<dbReference type="GO" id="GO:0005886">
    <property type="term" value="C:plasma membrane"/>
    <property type="evidence" value="ECO:0007669"/>
    <property type="project" value="UniProtKB-SubCell"/>
</dbReference>
<evidence type="ECO:0000256" key="14">
    <source>
        <dbReference type="ARBA" id="ARBA00022989"/>
    </source>
</evidence>
<feature type="transmembrane region" description="Helical" evidence="25">
    <location>
        <begin position="670"/>
        <end position="689"/>
    </location>
</feature>
<evidence type="ECO:0000256" key="22">
    <source>
        <dbReference type="ARBA" id="ARBA00074145"/>
    </source>
</evidence>
<sequence>MLSKQRTSLQLGSRQAQHRNALVQLLHQRANVRANAIAGTAPVSSTGPSEPAKAGTPYSNLTIGVPRETAPGERRVALSPPVVGSLIKNGFKGVLVEKGAGEYSHFTDADFAAAGASLVDTAEALSADIVLKVRPPAPEDVDKMKEGSVLISYLYPARNKELLDALARRRTTAIGMDCIPRTISRAQMFDSLSSMANIAGYRAVTEATTHFERFLNGQITAAGRIPPAKVLVIGGGVAGLAAVGAAKSLGAIVRVFDTRTAVKEQAKSMGAEFLTVDIEEEGESGTGYSKEMSPAFIEAEMKLFAAQAKDVDIIITTALIPGKGAPLLITKDMVDSMKPGSVIVDLSAEAGGNCAYTKPGEVIRTSNRVTVVGYTDMPSRMAGQSSSLYANNISKLLLSAGPFTGGPKGEFKIDHSDPVIRGSLVLEEGELRWPPPPGVIPAANTKINETKDHKKETGPIDLYEPTKNNAITATAAVAGTLLIGSVSPNAAFSSMLTKFGLASICGYQTVWGVVPALHSPLMSVTNAVSGLTAVGGMVLAGGGLVPHTTGQALAATAVAASAINIGGGFTITQRMLDMFKRPTDPIEYNHLYAAPAATLIGGYVLGSLLAGGDSPGLTSAAYLASSSLCIAAIACLANQASARTGNALGMAGVGGGIATTLGVMHAPAAVFGQVLAMLGAGAAAGHYIGKTMKITELPQMVAAFHSLVGLAAAATSIANIMAVDPAHGLDMTHKVTAYLGDFIGAITMTGSAVAFGKLHGVLKSDPLSLPFKNQINLALLAANLACGAAFLASDPSDPNSLGVAALSAVAVLAGVKGAHMTASIGGADMPVVITLLNSYSGYALCAEGFMLNNDLLTAVGALIGSSGAILSYIMCAAMNRSLANVILGGYETAGKTSEAAAVQGTHQEIDANGTADALVNAAKVIIVPGYGMAVANAQYPVAELAKHLTDKGVTVKFGIHPVAGRMPGQLNVLLAEAGVPYDVVFEMDEINEELDDADVCLVIGANDTVNSAAVEDPNSVIAGMPVIEVWRSKQVVFMKRTMGAGYAGADNPVFYKPNTYMLLGDAKKMTDALLSKVNEMLGLKQ</sequence>
<dbReference type="Pfam" id="PF05222">
    <property type="entry name" value="AlaDh_PNT_N"/>
    <property type="match status" value="1"/>
</dbReference>
<dbReference type="FunFam" id="3.40.50.720:FF:000028">
    <property type="entry name" value="NAD(P) transhydrogenase subunit alpha"/>
    <property type="match status" value="1"/>
</dbReference>
<dbReference type="GO" id="GO:0016491">
    <property type="term" value="F:oxidoreductase activity"/>
    <property type="evidence" value="ECO:0007669"/>
    <property type="project" value="InterPro"/>
</dbReference>
<feature type="transmembrane region" description="Helical" evidence="25">
    <location>
        <begin position="591"/>
        <end position="610"/>
    </location>
</feature>
<keyword evidence="9" id="KW-0547">Nucleotide-binding</keyword>
<comment type="subunit">
    <text evidence="4">Homodimer.</text>
</comment>
<evidence type="ECO:0000256" key="25">
    <source>
        <dbReference type="SAM" id="Phobius"/>
    </source>
</evidence>
<organism evidence="28 29">
    <name type="scientific">Astrephomene gubernaculifera</name>
    <dbReference type="NCBI Taxonomy" id="47775"/>
    <lineage>
        <taxon>Eukaryota</taxon>
        <taxon>Viridiplantae</taxon>
        <taxon>Chlorophyta</taxon>
        <taxon>core chlorophytes</taxon>
        <taxon>Chlorophyceae</taxon>
        <taxon>CS clade</taxon>
        <taxon>Chlamydomonadales</taxon>
        <taxon>Astrephomenaceae</taxon>
        <taxon>Astrephomene</taxon>
    </lineage>
</organism>
<keyword evidence="13" id="KW-1278">Translocase</keyword>
<feature type="transmembrane region" description="Helical" evidence="25">
    <location>
        <begin position="830"/>
        <end position="849"/>
    </location>
</feature>
<keyword evidence="15" id="KW-0007">Acetylation</keyword>
<dbReference type="PROSITE" id="PS00837">
    <property type="entry name" value="ALADH_PNT_2"/>
    <property type="match status" value="1"/>
</dbReference>
<evidence type="ECO:0000256" key="1">
    <source>
        <dbReference type="ARBA" id="ARBA00004292"/>
    </source>
</evidence>
<feature type="transmembrane region" description="Helical" evidence="25">
    <location>
        <begin position="701"/>
        <end position="723"/>
    </location>
</feature>
<dbReference type="SMART" id="SM01003">
    <property type="entry name" value="AlaDh_PNT_N"/>
    <property type="match status" value="1"/>
</dbReference>
<dbReference type="GO" id="GO:0006740">
    <property type="term" value="P:NADPH regeneration"/>
    <property type="evidence" value="ECO:0007669"/>
    <property type="project" value="TreeGrafter"/>
</dbReference>
<dbReference type="InterPro" id="IPR036291">
    <property type="entry name" value="NAD(P)-bd_dom_sf"/>
</dbReference>
<comment type="catalytic activity">
    <reaction evidence="19">
        <text>NAD(+) + NADPH + H(+)(in) = NADH + NADP(+) + H(+)(out)</text>
        <dbReference type="Rhea" id="RHEA:47992"/>
        <dbReference type="ChEBI" id="CHEBI:15378"/>
        <dbReference type="ChEBI" id="CHEBI:57540"/>
        <dbReference type="ChEBI" id="CHEBI:57783"/>
        <dbReference type="ChEBI" id="CHEBI:57945"/>
        <dbReference type="ChEBI" id="CHEBI:58349"/>
        <dbReference type="EC" id="7.1.1.1"/>
    </reaction>
</comment>
<gene>
    <name evidence="28" type="ORF">Agub_g10007</name>
</gene>
<dbReference type="PROSITE" id="PS00836">
    <property type="entry name" value="ALADH_PNT_1"/>
    <property type="match status" value="1"/>
</dbReference>
<dbReference type="Gene3D" id="3.40.50.1220">
    <property type="entry name" value="TPP-binding domain"/>
    <property type="match status" value="1"/>
</dbReference>
<keyword evidence="8 25" id="KW-0812">Transmembrane</keyword>
<keyword evidence="10" id="KW-0999">Mitochondrion inner membrane</keyword>
<feature type="transmembrane region" description="Helical" evidence="25">
    <location>
        <begin position="552"/>
        <end position="571"/>
    </location>
</feature>
<evidence type="ECO:0000256" key="10">
    <source>
        <dbReference type="ARBA" id="ARBA00022792"/>
    </source>
</evidence>
<protein>
    <recommendedName>
        <fullName evidence="22">NAD(P) transhydrogenase, mitochondrial</fullName>
        <ecNumber evidence="5">7.1.1.1</ecNumber>
    </recommendedName>
    <alternativeName>
        <fullName evidence="23">Nicotinamide nucleotide transhydrogenase</fullName>
    </alternativeName>
</protein>
<evidence type="ECO:0000259" key="27">
    <source>
        <dbReference type="SMART" id="SM01003"/>
    </source>
</evidence>
<dbReference type="InterPro" id="IPR026255">
    <property type="entry name" value="NADP_transhyd_a"/>
</dbReference>
<evidence type="ECO:0000256" key="21">
    <source>
        <dbReference type="ARBA" id="ARBA00061558"/>
    </source>
</evidence>
<feature type="transmembrane region" description="Helical" evidence="25">
    <location>
        <begin position="616"/>
        <end position="637"/>
    </location>
</feature>
<evidence type="ECO:0000256" key="16">
    <source>
        <dbReference type="ARBA" id="ARBA00023027"/>
    </source>
</evidence>
<evidence type="ECO:0000256" key="9">
    <source>
        <dbReference type="ARBA" id="ARBA00022741"/>
    </source>
</evidence>
<evidence type="ECO:0000256" key="23">
    <source>
        <dbReference type="ARBA" id="ARBA00079255"/>
    </source>
</evidence>
<dbReference type="GO" id="GO:0005743">
    <property type="term" value="C:mitochondrial inner membrane"/>
    <property type="evidence" value="ECO:0007669"/>
    <property type="project" value="UniProtKB-SubCell"/>
</dbReference>
<dbReference type="GO" id="GO:0008750">
    <property type="term" value="F:proton-translocating NAD(P)+ transhydrogenase activity"/>
    <property type="evidence" value="ECO:0007669"/>
    <property type="project" value="UniProtKB-EC"/>
</dbReference>
<evidence type="ECO:0000313" key="28">
    <source>
        <dbReference type="EMBL" id="GFR48170.1"/>
    </source>
</evidence>
<keyword evidence="18 25" id="KW-0472">Membrane</keyword>
<dbReference type="Proteomes" id="UP001054857">
    <property type="component" value="Unassembled WGS sequence"/>
</dbReference>
<dbReference type="GO" id="GO:0050661">
    <property type="term" value="F:NADP binding"/>
    <property type="evidence" value="ECO:0007669"/>
    <property type="project" value="TreeGrafter"/>
</dbReference>
<keyword evidence="17" id="KW-0496">Mitochondrion</keyword>
<dbReference type="NCBIfam" id="NF006942">
    <property type="entry name" value="PRK09424.1"/>
    <property type="match status" value="1"/>
</dbReference>
<feature type="transmembrane region" description="Helical" evidence="25">
    <location>
        <begin position="735"/>
        <end position="755"/>
    </location>
</feature>
<keyword evidence="6" id="KW-1003">Cell membrane</keyword>
<feature type="transmembrane region" description="Helical" evidence="25">
    <location>
        <begin position="775"/>
        <end position="793"/>
    </location>
</feature>
<name>A0AAD3HPR6_9CHLO</name>
<dbReference type="Pfam" id="PF02233">
    <property type="entry name" value="PNTB"/>
    <property type="match status" value="1"/>
</dbReference>
<evidence type="ECO:0000256" key="11">
    <source>
        <dbReference type="ARBA" id="ARBA00022857"/>
    </source>
</evidence>
<evidence type="ECO:0000256" key="5">
    <source>
        <dbReference type="ARBA" id="ARBA00012943"/>
    </source>
</evidence>
<evidence type="ECO:0000256" key="12">
    <source>
        <dbReference type="ARBA" id="ARBA00022946"/>
    </source>
</evidence>
<feature type="transmembrane region" description="Helical" evidence="25">
    <location>
        <begin position="855"/>
        <end position="875"/>
    </location>
</feature>
<dbReference type="NCBIfam" id="TIGR00561">
    <property type="entry name" value="pntA"/>
    <property type="match status" value="1"/>
</dbReference>
<comment type="caution">
    <text evidence="28">The sequence shown here is derived from an EMBL/GenBank/DDBJ whole genome shotgun (WGS) entry which is preliminary data.</text>
</comment>
<dbReference type="PANTHER" id="PTHR10160">
    <property type="entry name" value="NAD(P) TRANSHYDROGENASE"/>
    <property type="match status" value="1"/>
</dbReference>
<dbReference type="SUPFAM" id="SSF51735">
    <property type="entry name" value="NAD(P)-binding Rossmann-fold domains"/>
    <property type="match status" value="1"/>
</dbReference>
<dbReference type="InterPro" id="IPR024605">
    <property type="entry name" value="NADP_transhyd_a_C"/>
</dbReference>
<accession>A0AAD3HPR6</accession>
<evidence type="ECO:0000313" key="29">
    <source>
        <dbReference type="Proteomes" id="UP001054857"/>
    </source>
</evidence>
<dbReference type="SMART" id="SM01002">
    <property type="entry name" value="AlaDh_PNT_C"/>
    <property type="match status" value="1"/>
</dbReference>
<comment type="similarity">
    <text evidence="3">In the N-terminal section; belongs to the AlaDH/PNT family.</text>
</comment>
<comment type="similarity">
    <text evidence="21">In the C-terminal section; belongs to the PNT beta subunit family.</text>
</comment>
<dbReference type="Pfam" id="PF12769">
    <property type="entry name" value="PNTB_4TM"/>
    <property type="match status" value="1"/>
</dbReference>
<feature type="region of interest" description="Disordered" evidence="24">
    <location>
        <begin position="40"/>
        <end position="61"/>
    </location>
</feature>
<dbReference type="SUPFAM" id="SSF52467">
    <property type="entry name" value="DHS-like NAD/FAD-binding domain"/>
    <property type="match status" value="1"/>
</dbReference>
<keyword evidence="16" id="KW-0520">NAD</keyword>
<dbReference type="PANTHER" id="PTHR10160:SF19">
    <property type="entry name" value="PROTON-TRANSLOCATING NAD(P)(+) TRANSHYDROGENASE"/>
    <property type="match status" value="1"/>
</dbReference>
<dbReference type="InterPro" id="IPR007698">
    <property type="entry name" value="AlaDH/PNT_NAD(H)-bd"/>
</dbReference>
<keyword evidence="7" id="KW-0997">Cell inner membrane</keyword>
<evidence type="ECO:0000256" key="13">
    <source>
        <dbReference type="ARBA" id="ARBA00022967"/>
    </source>
</evidence>
<evidence type="ECO:0000256" key="19">
    <source>
        <dbReference type="ARBA" id="ARBA00048202"/>
    </source>
</evidence>
<feature type="domain" description="Alanine dehydrogenase/pyridine nucleotide transhydrogenase NAD(H)-binding" evidence="26">
    <location>
        <begin position="208"/>
        <end position="373"/>
    </location>
</feature>
<feature type="domain" description="Alanine dehydrogenase/pyridine nucleotide transhydrogenase N-terminal" evidence="27">
    <location>
        <begin position="64"/>
        <end position="199"/>
    </location>
</feature>
<evidence type="ECO:0000259" key="26">
    <source>
        <dbReference type="SMART" id="SM01002"/>
    </source>
</evidence>
<reference evidence="28 29" key="1">
    <citation type="journal article" date="2021" name="Sci. Rep.">
        <title>Genome sequencing of the multicellular alga Astrephomene provides insights into convergent evolution of germ-soma differentiation.</title>
        <authorList>
            <person name="Yamashita S."/>
            <person name="Yamamoto K."/>
            <person name="Matsuzaki R."/>
            <person name="Suzuki S."/>
            <person name="Yamaguchi H."/>
            <person name="Hirooka S."/>
            <person name="Minakuchi Y."/>
            <person name="Miyagishima S."/>
            <person name="Kawachi M."/>
            <person name="Toyoda A."/>
            <person name="Nozaki H."/>
        </authorList>
    </citation>
    <scope>NUCLEOTIDE SEQUENCE [LARGE SCALE GENOMIC DNA]</scope>
    <source>
        <strain evidence="28 29">NIES-4017</strain>
    </source>
</reference>
<comment type="function">
    <text evidence="20">The transhydrogenation between NADH and NADP is coupled to respiration and ATP hydrolysis and functions as a proton pump across the membrane. May play a role in reactive oxygen species (ROS) detoxification in the adrenal gland.</text>
</comment>
<evidence type="ECO:0000256" key="15">
    <source>
        <dbReference type="ARBA" id="ARBA00022990"/>
    </source>
</evidence>
<evidence type="ECO:0000256" key="24">
    <source>
        <dbReference type="SAM" id="MobiDB-lite"/>
    </source>
</evidence>
<dbReference type="EC" id="7.1.1.1" evidence="5"/>
<dbReference type="FunFam" id="3.40.50.1220:FF:000002">
    <property type="entry name" value="NAD(P) transhydrogenase subunit beta"/>
    <property type="match status" value="1"/>
</dbReference>